<dbReference type="AlphaFoldDB" id="A0A561F1F1"/>
<feature type="transmembrane region" description="Helical" evidence="1">
    <location>
        <begin position="40"/>
        <end position="65"/>
    </location>
</feature>
<keyword evidence="3" id="KW-1185">Reference proteome</keyword>
<dbReference type="Pfam" id="PF14329">
    <property type="entry name" value="DUF4386"/>
    <property type="match status" value="1"/>
</dbReference>
<keyword evidence="1" id="KW-0812">Transmembrane</keyword>
<proteinExistence type="predicted"/>
<keyword evidence="1" id="KW-1133">Transmembrane helix</keyword>
<comment type="caution">
    <text evidence="2">The sequence shown here is derived from an EMBL/GenBank/DDBJ whole genome shotgun (WGS) entry which is preliminary data.</text>
</comment>
<name>A0A561F1F1_9ACTN</name>
<sequence length="235" mass="23638">MVAGLLFLVTEIAAMAGLVLYSPVLGGADYVVTSGADTRVFLGALCEVVLAVAAVGTGVTLFPVVKRQNEGIALGYVCGRLLEAALILVGIVSVLSVVTLRQDLAGAAGTDAAGFVAADKSLVAMHDWTFLLGPNVALGLNTVLLAYLMYRSALVPRFIAVLGLVGGPVICASAVAVMFGLYEQVSVPGSAAALPVFAWEVTLAVRLLAKGFKPSPLTSGGAGAGAGVLVAHGVS</sequence>
<feature type="transmembrane region" description="Helical" evidence="1">
    <location>
        <begin position="77"/>
        <end position="98"/>
    </location>
</feature>
<accession>A0A561F1F1</accession>
<dbReference type="EMBL" id="VIVR01000001">
    <property type="protein sequence ID" value="TWE21693.1"/>
    <property type="molecule type" value="Genomic_DNA"/>
</dbReference>
<dbReference type="InterPro" id="IPR025495">
    <property type="entry name" value="DUF4386"/>
</dbReference>
<reference evidence="2 3" key="1">
    <citation type="submission" date="2019-06" db="EMBL/GenBank/DDBJ databases">
        <title>Sequencing the genomes of 1000 actinobacteria strains.</title>
        <authorList>
            <person name="Klenk H.-P."/>
        </authorList>
    </citation>
    <scope>NUCLEOTIDE SEQUENCE [LARGE SCALE GENOMIC DNA]</scope>
    <source>
        <strain evidence="2 3">DSM 41649</strain>
    </source>
</reference>
<organism evidence="2 3">
    <name type="scientific">Kitasatospora atroaurantiaca</name>
    <dbReference type="NCBI Taxonomy" id="285545"/>
    <lineage>
        <taxon>Bacteria</taxon>
        <taxon>Bacillati</taxon>
        <taxon>Actinomycetota</taxon>
        <taxon>Actinomycetes</taxon>
        <taxon>Kitasatosporales</taxon>
        <taxon>Streptomycetaceae</taxon>
        <taxon>Kitasatospora</taxon>
    </lineage>
</organism>
<dbReference type="Proteomes" id="UP000318416">
    <property type="component" value="Unassembled WGS sequence"/>
</dbReference>
<gene>
    <name evidence="2" type="ORF">FB465_6892</name>
</gene>
<feature type="transmembrane region" description="Helical" evidence="1">
    <location>
        <begin position="128"/>
        <end position="148"/>
    </location>
</feature>
<protein>
    <submittedName>
        <fullName evidence="2">Uncharacterized protein DUF4386</fullName>
    </submittedName>
</protein>
<feature type="transmembrane region" description="Helical" evidence="1">
    <location>
        <begin position="160"/>
        <end position="182"/>
    </location>
</feature>
<keyword evidence="1" id="KW-0472">Membrane</keyword>
<evidence type="ECO:0000256" key="1">
    <source>
        <dbReference type="SAM" id="Phobius"/>
    </source>
</evidence>
<evidence type="ECO:0000313" key="3">
    <source>
        <dbReference type="Proteomes" id="UP000318416"/>
    </source>
</evidence>
<evidence type="ECO:0000313" key="2">
    <source>
        <dbReference type="EMBL" id="TWE21693.1"/>
    </source>
</evidence>